<dbReference type="Proteomes" id="UP000199227">
    <property type="component" value="Unassembled WGS sequence"/>
</dbReference>
<dbReference type="AlphaFoldDB" id="A0A1I5LZL0"/>
<sequence>MIKKLITITAIALLPNLFTGCSFEFQFKEQNDTIEVYDDIGLTVGVEKAFVTVIRYNKSFERYSDKKDELIKIVKSNLCSNLERRVLIDKYDMKIKAFLLFNDRTAVITIYDCN</sequence>
<evidence type="ECO:0008006" key="3">
    <source>
        <dbReference type="Google" id="ProtNLM"/>
    </source>
</evidence>
<keyword evidence="2" id="KW-1185">Reference proteome</keyword>
<proteinExistence type="predicted"/>
<protein>
    <recommendedName>
        <fullName evidence="3">Lipoprotein</fullName>
    </recommendedName>
</protein>
<evidence type="ECO:0000313" key="1">
    <source>
        <dbReference type="EMBL" id="SFP02196.1"/>
    </source>
</evidence>
<dbReference type="PROSITE" id="PS51257">
    <property type="entry name" value="PROKAR_LIPOPROTEIN"/>
    <property type="match status" value="1"/>
</dbReference>
<accession>A0A1I5LZL0</accession>
<reference evidence="1 2" key="1">
    <citation type="submission" date="2016-10" db="EMBL/GenBank/DDBJ databases">
        <authorList>
            <person name="de Groot N.N."/>
        </authorList>
    </citation>
    <scope>NUCLEOTIDE SEQUENCE [LARGE SCALE GENOMIC DNA]</scope>
    <source>
        <strain evidence="1 2">EP1-55-1</strain>
    </source>
</reference>
<gene>
    <name evidence="1" type="ORF">SAMN05216234_10475</name>
</gene>
<organism evidence="1 2">
    <name type="scientific">Hydrogenimonas thermophila</name>
    <dbReference type="NCBI Taxonomy" id="223786"/>
    <lineage>
        <taxon>Bacteria</taxon>
        <taxon>Pseudomonadati</taxon>
        <taxon>Campylobacterota</taxon>
        <taxon>Epsilonproteobacteria</taxon>
        <taxon>Campylobacterales</taxon>
        <taxon>Hydrogenimonadaceae</taxon>
        <taxon>Hydrogenimonas</taxon>
    </lineage>
</organism>
<dbReference type="STRING" id="223786.SAMN05216234_10475"/>
<evidence type="ECO:0000313" key="2">
    <source>
        <dbReference type="Proteomes" id="UP000199227"/>
    </source>
</evidence>
<name>A0A1I5LZL0_9BACT</name>
<dbReference type="EMBL" id="FOXB01000004">
    <property type="protein sequence ID" value="SFP02196.1"/>
    <property type="molecule type" value="Genomic_DNA"/>
</dbReference>